<proteinExistence type="predicted"/>
<dbReference type="EMBL" id="MU842855">
    <property type="protein sequence ID" value="KAK2030156.1"/>
    <property type="molecule type" value="Genomic_DNA"/>
</dbReference>
<accession>A0AAD9HL89</accession>
<dbReference type="AlphaFoldDB" id="A0AAD9HL89"/>
<reference evidence="1" key="1">
    <citation type="submission" date="2021-06" db="EMBL/GenBank/DDBJ databases">
        <title>Comparative genomics, transcriptomics and evolutionary studies reveal genomic signatures of adaptation to plant cell wall in hemibiotrophic fungi.</title>
        <authorList>
            <consortium name="DOE Joint Genome Institute"/>
            <person name="Baroncelli R."/>
            <person name="Diaz J.F."/>
            <person name="Benocci T."/>
            <person name="Peng M."/>
            <person name="Battaglia E."/>
            <person name="Haridas S."/>
            <person name="Andreopoulos W."/>
            <person name="Labutti K."/>
            <person name="Pangilinan J."/>
            <person name="Floch G.L."/>
            <person name="Makela M.R."/>
            <person name="Henrissat B."/>
            <person name="Grigoriev I.V."/>
            <person name="Crouch J.A."/>
            <person name="De Vries R.P."/>
            <person name="Sukno S.A."/>
            <person name="Thon M.R."/>
        </authorList>
    </citation>
    <scope>NUCLEOTIDE SEQUENCE</scope>
    <source>
        <strain evidence="1">MAFF235873</strain>
    </source>
</reference>
<organism evidence="1 2">
    <name type="scientific">Colletotrichum zoysiae</name>
    <dbReference type="NCBI Taxonomy" id="1216348"/>
    <lineage>
        <taxon>Eukaryota</taxon>
        <taxon>Fungi</taxon>
        <taxon>Dikarya</taxon>
        <taxon>Ascomycota</taxon>
        <taxon>Pezizomycotina</taxon>
        <taxon>Sordariomycetes</taxon>
        <taxon>Hypocreomycetidae</taxon>
        <taxon>Glomerellales</taxon>
        <taxon>Glomerellaceae</taxon>
        <taxon>Colletotrichum</taxon>
        <taxon>Colletotrichum graminicola species complex</taxon>
    </lineage>
</organism>
<comment type="caution">
    <text evidence="1">The sequence shown here is derived from an EMBL/GenBank/DDBJ whole genome shotgun (WGS) entry which is preliminary data.</text>
</comment>
<name>A0AAD9HL89_9PEZI</name>
<gene>
    <name evidence="1" type="ORF">LX32DRAFT_336973</name>
</gene>
<evidence type="ECO:0000313" key="1">
    <source>
        <dbReference type="EMBL" id="KAK2030156.1"/>
    </source>
</evidence>
<dbReference type="Proteomes" id="UP001232148">
    <property type="component" value="Unassembled WGS sequence"/>
</dbReference>
<protein>
    <submittedName>
        <fullName evidence="1">Uncharacterized protein</fullName>
    </submittedName>
</protein>
<evidence type="ECO:0000313" key="2">
    <source>
        <dbReference type="Proteomes" id="UP001232148"/>
    </source>
</evidence>
<keyword evidence="2" id="KW-1185">Reference proteome</keyword>
<sequence length="103" mass="11514">MRRSQRTVVIWAGLVHVAPNLEPTVCALRIVRGVENHQVLARPEHTDEAPCRRPAIIPRVTPDAPQACRRAVGCRYVLTAKLRAGRMSDGVRASGWRDPLSYH</sequence>